<evidence type="ECO:0000313" key="3">
    <source>
        <dbReference type="Proteomes" id="UP000235347"/>
    </source>
</evidence>
<protein>
    <submittedName>
        <fullName evidence="2">Uncharacterized protein</fullName>
    </submittedName>
</protein>
<evidence type="ECO:0000313" key="2">
    <source>
        <dbReference type="EMBL" id="PMS16056.1"/>
    </source>
</evidence>
<sequence length="134" mass="14701">MSFDSRWKVFAALGTGAFALGLYALWNTLLYMSIGGDATGTTFFGCAAFCLLLVAGLHWYMAAGFKYGALDLVTGTLVAATLQQGSRVVVSATRIQFIRKLDADNLTLTPENRYVFFVCAYRPWVCKEAQFQVA</sequence>
<keyword evidence="1" id="KW-0812">Transmembrane</keyword>
<comment type="caution">
    <text evidence="2">The sequence shown here is derived from an EMBL/GenBank/DDBJ whole genome shotgun (WGS) entry which is preliminary data.</text>
</comment>
<gene>
    <name evidence="2" type="ORF">C0Z19_26515</name>
</gene>
<keyword evidence="1" id="KW-1133">Transmembrane helix</keyword>
<organism evidence="2 3">
    <name type="scientific">Trinickia soli</name>
    <dbReference type="NCBI Taxonomy" id="380675"/>
    <lineage>
        <taxon>Bacteria</taxon>
        <taxon>Pseudomonadati</taxon>
        <taxon>Pseudomonadota</taxon>
        <taxon>Betaproteobacteria</taxon>
        <taxon>Burkholderiales</taxon>
        <taxon>Burkholderiaceae</taxon>
        <taxon>Trinickia</taxon>
    </lineage>
</organism>
<evidence type="ECO:0000256" key="1">
    <source>
        <dbReference type="SAM" id="Phobius"/>
    </source>
</evidence>
<dbReference type="AlphaFoldDB" id="A0A2N7VFY9"/>
<keyword evidence="3" id="KW-1185">Reference proteome</keyword>
<dbReference type="RefSeq" id="WP_102612816.1">
    <property type="nucleotide sequence ID" value="NZ_CADIKD010000033.1"/>
</dbReference>
<reference evidence="2 3" key="1">
    <citation type="submission" date="2018-01" db="EMBL/GenBank/DDBJ databases">
        <title>Whole genome analyses suggest that Burkholderia sensu lato contains two further novel genera in the rhizoxinica-symbiotica group Mycetohabitans gen. nov., and Trinickia gen. nov.: implications for the evolution of diazotrophy and nodulation in the Burkholderiaceae.</title>
        <authorList>
            <person name="Estrada-de los Santos P."/>
            <person name="Palmer M."/>
            <person name="Chavez-Ramirez B."/>
            <person name="Beukes C."/>
            <person name="Steenkamp E.T."/>
            <person name="Hirsch A.M."/>
            <person name="Manyaka P."/>
            <person name="Maluk M."/>
            <person name="Lafos M."/>
            <person name="Crook M."/>
            <person name="Gross E."/>
            <person name="Simon M.F."/>
            <person name="Bueno dos Reis Junior F."/>
            <person name="Poole P.S."/>
            <person name="Venter S.N."/>
            <person name="James E.K."/>
        </authorList>
    </citation>
    <scope>NUCLEOTIDE SEQUENCE [LARGE SCALE GENOMIC DNA]</scope>
    <source>
        <strain evidence="2 3">GP25-8</strain>
    </source>
</reference>
<dbReference type="Proteomes" id="UP000235347">
    <property type="component" value="Unassembled WGS sequence"/>
</dbReference>
<feature type="transmembrane region" description="Helical" evidence="1">
    <location>
        <begin position="38"/>
        <end position="60"/>
    </location>
</feature>
<keyword evidence="1" id="KW-0472">Membrane</keyword>
<feature type="transmembrane region" description="Helical" evidence="1">
    <location>
        <begin position="7"/>
        <end position="26"/>
    </location>
</feature>
<accession>A0A2N7VFY9</accession>
<proteinExistence type="predicted"/>
<name>A0A2N7VFY9_9BURK</name>
<dbReference type="EMBL" id="PNYB01000039">
    <property type="protein sequence ID" value="PMS16056.1"/>
    <property type="molecule type" value="Genomic_DNA"/>
</dbReference>